<dbReference type="PANTHER" id="PTHR17463:SF0">
    <property type="entry name" value="SCRAPIE-RESPONSIVE PROTEIN 1"/>
    <property type="match status" value="1"/>
</dbReference>
<evidence type="ECO:0000313" key="2">
    <source>
        <dbReference type="Proteomes" id="UP000694871"/>
    </source>
</evidence>
<feature type="signal peptide" evidence="1">
    <location>
        <begin position="1"/>
        <end position="18"/>
    </location>
</feature>
<evidence type="ECO:0000313" key="3">
    <source>
        <dbReference type="RefSeq" id="XP_015263617.1"/>
    </source>
</evidence>
<keyword evidence="2" id="KW-1185">Reference proteome</keyword>
<sequence length="79" mass="9039">MKILSILLFLSMFLCANLTPSGRPSCYRKMLRDHDCYRIPEGMTSLQPIDGSLQDHFWEGKGCEMVCYCNVSELLCCPK</sequence>
<dbReference type="GeneID" id="107107790"/>
<organism evidence="2 3">
    <name type="scientific">Gekko japonicus</name>
    <name type="common">Schlegel's Japanese gecko</name>
    <dbReference type="NCBI Taxonomy" id="146911"/>
    <lineage>
        <taxon>Eukaryota</taxon>
        <taxon>Metazoa</taxon>
        <taxon>Chordata</taxon>
        <taxon>Craniata</taxon>
        <taxon>Vertebrata</taxon>
        <taxon>Euteleostomi</taxon>
        <taxon>Lepidosauria</taxon>
        <taxon>Squamata</taxon>
        <taxon>Bifurcata</taxon>
        <taxon>Gekkota</taxon>
        <taxon>Gekkonidae</taxon>
        <taxon>Gekkoninae</taxon>
        <taxon>Gekko</taxon>
    </lineage>
</organism>
<keyword evidence="1" id="KW-0732">Signal</keyword>
<dbReference type="InterPro" id="IPR028063">
    <property type="entry name" value="SCRG1"/>
</dbReference>
<proteinExistence type="predicted"/>
<accession>A0ABM1JQ80</accession>
<dbReference type="PANTHER" id="PTHR17463">
    <property type="entry name" value="SCRAPIE-RESPONSIVE PROTEIN 1 SCRG1"/>
    <property type="match status" value="1"/>
</dbReference>
<dbReference type="Proteomes" id="UP000694871">
    <property type="component" value="Unplaced"/>
</dbReference>
<feature type="chain" id="PRO_5046808074" evidence="1">
    <location>
        <begin position="19"/>
        <end position="79"/>
    </location>
</feature>
<dbReference type="RefSeq" id="XP_015263617.1">
    <property type="nucleotide sequence ID" value="XM_015408131.1"/>
</dbReference>
<protein>
    <submittedName>
        <fullName evidence="3">Scrapie-responsive protein 1</fullName>
    </submittedName>
</protein>
<gene>
    <name evidence="3" type="primary">SCRG1</name>
</gene>
<reference evidence="3" key="1">
    <citation type="submission" date="2025-08" db="UniProtKB">
        <authorList>
            <consortium name="RefSeq"/>
        </authorList>
    </citation>
    <scope>IDENTIFICATION</scope>
</reference>
<name>A0ABM1JQ80_GEKJA</name>
<evidence type="ECO:0000256" key="1">
    <source>
        <dbReference type="SAM" id="SignalP"/>
    </source>
</evidence>
<dbReference type="Pfam" id="PF15224">
    <property type="entry name" value="SCRG1"/>
    <property type="match status" value="1"/>
</dbReference>